<dbReference type="SUPFAM" id="SSF53474">
    <property type="entry name" value="alpha/beta-Hydrolases"/>
    <property type="match status" value="1"/>
</dbReference>
<dbReference type="Proteomes" id="UP000316714">
    <property type="component" value="Unassembled WGS sequence"/>
</dbReference>
<evidence type="ECO:0000259" key="1">
    <source>
        <dbReference type="Pfam" id="PF00561"/>
    </source>
</evidence>
<keyword evidence="2" id="KW-0378">Hydrolase</keyword>
<comment type="caution">
    <text evidence="2">The sequence shown here is derived from an EMBL/GenBank/DDBJ whole genome shotgun (WGS) entry which is preliminary data.</text>
</comment>
<dbReference type="PANTHER" id="PTHR12277">
    <property type="entry name" value="ALPHA/BETA HYDROLASE DOMAIN-CONTAINING PROTEIN"/>
    <property type="match status" value="1"/>
</dbReference>
<protein>
    <submittedName>
        <fullName evidence="2">Alpha/beta hydrolase family protein</fullName>
    </submittedName>
</protein>
<keyword evidence="3" id="KW-1185">Reference proteome</keyword>
<dbReference type="Gene3D" id="3.40.50.1820">
    <property type="entry name" value="alpha/beta hydrolase"/>
    <property type="match status" value="1"/>
</dbReference>
<dbReference type="EMBL" id="SIHJ01000002">
    <property type="protein sequence ID" value="TWT33978.1"/>
    <property type="molecule type" value="Genomic_DNA"/>
</dbReference>
<sequence length="278" mass="30834">MPIRMPRRRFWAGLARRLALYYLLILLTMTFIERWLVYPAPGAHEGDWAPPHLEFEDAHFASADGTPLHGWFFAHPSPHRTVLYLHGNGVHVADIGDLMPVIANHLQADVLVFDYRGYGKSGGKPIEPRVIEDGLAASAWLADRTGSPVGRQVLIGRSIGAGVAVAMAERQGAGAVVAQCAFARLTDPAADAFPWLPVRLLMRNRYPSVDRIQNYPGPLFSCHGTEDRVVAFEQGRQLFEAAPTDQKRFLTFEGMGHNEPLPRAYWQELAAFLDEVGA</sequence>
<evidence type="ECO:0000313" key="2">
    <source>
        <dbReference type="EMBL" id="TWT33978.1"/>
    </source>
</evidence>
<dbReference type="AlphaFoldDB" id="A0A5C5V608"/>
<evidence type="ECO:0000313" key="3">
    <source>
        <dbReference type="Proteomes" id="UP000316714"/>
    </source>
</evidence>
<gene>
    <name evidence="2" type="ORF">KOR34_38140</name>
</gene>
<name>A0A5C5V608_9BACT</name>
<feature type="domain" description="AB hydrolase-1" evidence="1">
    <location>
        <begin position="81"/>
        <end position="186"/>
    </location>
</feature>
<reference evidence="2 3" key="1">
    <citation type="submission" date="2019-02" db="EMBL/GenBank/DDBJ databases">
        <title>Deep-cultivation of Planctomycetes and their phenomic and genomic characterization uncovers novel biology.</title>
        <authorList>
            <person name="Wiegand S."/>
            <person name="Jogler M."/>
            <person name="Boedeker C."/>
            <person name="Pinto D."/>
            <person name="Vollmers J."/>
            <person name="Rivas-Marin E."/>
            <person name="Kohn T."/>
            <person name="Peeters S.H."/>
            <person name="Heuer A."/>
            <person name="Rast P."/>
            <person name="Oberbeckmann S."/>
            <person name="Bunk B."/>
            <person name="Jeske O."/>
            <person name="Meyerdierks A."/>
            <person name="Storesund J.E."/>
            <person name="Kallscheuer N."/>
            <person name="Luecker S."/>
            <person name="Lage O.M."/>
            <person name="Pohl T."/>
            <person name="Merkel B.J."/>
            <person name="Hornburger P."/>
            <person name="Mueller R.-W."/>
            <person name="Bruemmer F."/>
            <person name="Labrenz M."/>
            <person name="Spormann A.M."/>
            <person name="Op Den Camp H."/>
            <person name="Overmann J."/>
            <person name="Amann R."/>
            <person name="Jetten M.S.M."/>
            <person name="Mascher T."/>
            <person name="Medema M.H."/>
            <person name="Devos D.P."/>
            <person name="Kaster A.-K."/>
            <person name="Ovreas L."/>
            <person name="Rohde M."/>
            <person name="Galperin M.Y."/>
            <person name="Jogler C."/>
        </authorList>
    </citation>
    <scope>NUCLEOTIDE SEQUENCE [LARGE SCALE GENOMIC DNA]</scope>
    <source>
        <strain evidence="2 3">KOR34</strain>
    </source>
</reference>
<dbReference type="GO" id="GO:0016787">
    <property type="term" value="F:hydrolase activity"/>
    <property type="evidence" value="ECO:0007669"/>
    <property type="project" value="UniProtKB-KW"/>
</dbReference>
<organism evidence="2 3">
    <name type="scientific">Posidoniimonas corsicana</name>
    <dbReference type="NCBI Taxonomy" id="1938618"/>
    <lineage>
        <taxon>Bacteria</taxon>
        <taxon>Pseudomonadati</taxon>
        <taxon>Planctomycetota</taxon>
        <taxon>Planctomycetia</taxon>
        <taxon>Pirellulales</taxon>
        <taxon>Lacipirellulaceae</taxon>
        <taxon>Posidoniimonas</taxon>
    </lineage>
</organism>
<proteinExistence type="predicted"/>
<dbReference type="OrthoDB" id="9777090at2"/>
<dbReference type="InterPro" id="IPR029058">
    <property type="entry name" value="AB_hydrolase_fold"/>
</dbReference>
<dbReference type="Pfam" id="PF00561">
    <property type="entry name" value="Abhydrolase_1"/>
    <property type="match status" value="1"/>
</dbReference>
<accession>A0A5C5V608</accession>
<dbReference type="InterPro" id="IPR000073">
    <property type="entry name" value="AB_hydrolase_1"/>
</dbReference>
<dbReference type="PANTHER" id="PTHR12277:SF81">
    <property type="entry name" value="PROTEIN ABHD13"/>
    <property type="match status" value="1"/>
</dbReference>